<proteinExistence type="predicted"/>
<comment type="caution">
    <text evidence="1">The sequence shown here is derived from an EMBL/GenBank/DDBJ whole genome shotgun (WGS) entry which is preliminary data.</text>
</comment>
<evidence type="ECO:0000313" key="2">
    <source>
        <dbReference type="Proteomes" id="UP000789901"/>
    </source>
</evidence>
<protein>
    <submittedName>
        <fullName evidence="1">33147_t:CDS:1</fullName>
    </submittedName>
</protein>
<feature type="non-terminal residue" evidence="1">
    <location>
        <position position="46"/>
    </location>
</feature>
<reference evidence="1 2" key="1">
    <citation type="submission" date="2021-06" db="EMBL/GenBank/DDBJ databases">
        <authorList>
            <person name="Kallberg Y."/>
            <person name="Tangrot J."/>
            <person name="Rosling A."/>
        </authorList>
    </citation>
    <scope>NUCLEOTIDE SEQUENCE [LARGE SCALE GENOMIC DNA]</scope>
    <source>
        <strain evidence="1 2">120-4 pot B 10/14</strain>
    </source>
</reference>
<evidence type="ECO:0000313" key="1">
    <source>
        <dbReference type="EMBL" id="CAG8709279.1"/>
    </source>
</evidence>
<accession>A0ABN7V0I2</accession>
<name>A0ABN7V0I2_GIGMA</name>
<dbReference type="EMBL" id="CAJVQB010007802">
    <property type="protein sequence ID" value="CAG8709279.1"/>
    <property type="molecule type" value="Genomic_DNA"/>
</dbReference>
<keyword evidence="2" id="KW-1185">Reference proteome</keyword>
<gene>
    <name evidence="1" type="ORF">GMARGA_LOCUS12640</name>
</gene>
<sequence length="46" mass="5242">MVDLNITTGIPCKIINDGHYLDNEEGIDMKNHFQNEQGIRNQPTDV</sequence>
<organism evidence="1 2">
    <name type="scientific">Gigaspora margarita</name>
    <dbReference type="NCBI Taxonomy" id="4874"/>
    <lineage>
        <taxon>Eukaryota</taxon>
        <taxon>Fungi</taxon>
        <taxon>Fungi incertae sedis</taxon>
        <taxon>Mucoromycota</taxon>
        <taxon>Glomeromycotina</taxon>
        <taxon>Glomeromycetes</taxon>
        <taxon>Diversisporales</taxon>
        <taxon>Gigasporaceae</taxon>
        <taxon>Gigaspora</taxon>
    </lineage>
</organism>
<dbReference type="Proteomes" id="UP000789901">
    <property type="component" value="Unassembled WGS sequence"/>
</dbReference>